<geneLocation type="plasmid" evidence="5"/>
<dbReference type="InterPro" id="IPR036465">
    <property type="entry name" value="vWFA_dom_sf"/>
</dbReference>
<dbReference type="InterPro" id="IPR000253">
    <property type="entry name" value="FHA_dom"/>
</dbReference>
<protein>
    <submittedName>
        <fullName evidence="4">von Willebrand factor type A domain/FHA domain</fullName>
    </submittedName>
</protein>
<dbReference type="Pfam" id="PF13519">
    <property type="entry name" value="VWA_2"/>
    <property type="match status" value="1"/>
</dbReference>
<dbReference type="InterPro" id="IPR008984">
    <property type="entry name" value="SMAD_FHA_dom_sf"/>
</dbReference>
<feature type="region of interest" description="Disordered" evidence="1">
    <location>
        <begin position="514"/>
        <end position="538"/>
    </location>
</feature>
<evidence type="ECO:0000259" key="2">
    <source>
        <dbReference type="PROSITE" id="PS50006"/>
    </source>
</evidence>
<dbReference type="SMART" id="SM00240">
    <property type="entry name" value="FHA"/>
    <property type="match status" value="1"/>
</dbReference>
<dbReference type="PROSITE" id="PS50006">
    <property type="entry name" value="FHA_DOMAIN"/>
    <property type="match status" value="1"/>
</dbReference>
<dbReference type="InterPro" id="IPR002035">
    <property type="entry name" value="VWF_A"/>
</dbReference>
<evidence type="ECO:0000313" key="5">
    <source>
        <dbReference type="Proteomes" id="UP000019146"/>
    </source>
</evidence>
<evidence type="ECO:0000313" key="4">
    <source>
        <dbReference type="EMBL" id="ALL70953.1"/>
    </source>
</evidence>
<dbReference type="KEGG" id="bcai:K788_0006949"/>
<evidence type="ECO:0000256" key="1">
    <source>
        <dbReference type="SAM" id="MobiDB-lite"/>
    </source>
</evidence>
<dbReference type="GeneID" id="69974360"/>
<dbReference type="InterPro" id="IPR050923">
    <property type="entry name" value="Cell_Proc_Reg/RNA_Proc"/>
</dbReference>
<dbReference type="SUPFAM" id="SSF49879">
    <property type="entry name" value="SMAD/FHA domain"/>
    <property type="match status" value="1"/>
</dbReference>
<dbReference type="RefSeq" id="WP_148654456.1">
    <property type="nucleotide sequence ID" value="NZ_CP012748.1"/>
</dbReference>
<dbReference type="AlphaFoldDB" id="A0A0P0RPQ7"/>
<proteinExistence type="predicted"/>
<dbReference type="Gene3D" id="3.40.50.410">
    <property type="entry name" value="von Willebrand factor, type A domain"/>
    <property type="match status" value="1"/>
</dbReference>
<organism evidence="4 5">
    <name type="scientific">Paraburkholderia caribensis MBA4</name>
    <dbReference type="NCBI Taxonomy" id="1323664"/>
    <lineage>
        <taxon>Bacteria</taxon>
        <taxon>Pseudomonadati</taxon>
        <taxon>Pseudomonadota</taxon>
        <taxon>Betaproteobacteria</taxon>
        <taxon>Burkholderiales</taxon>
        <taxon>Burkholderiaceae</taxon>
        <taxon>Paraburkholderia</taxon>
    </lineage>
</organism>
<dbReference type="PANTHER" id="PTHR23308">
    <property type="entry name" value="NUCLEAR INHIBITOR OF PROTEIN PHOSPHATASE-1"/>
    <property type="match status" value="1"/>
</dbReference>
<gene>
    <name evidence="4" type="ORF">K788_0006949</name>
</gene>
<dbReference type="CDD" id="cd00060">
    <property type="entry name" value="FHA"/>
    <property type="match status" value="1"/>
</dbReference>
<dbReference type="SMART" id="SM00327">
    <property type="entry name" value="VWA"/>
    <property type="match status" value="1"/>
</dbReference>
<keyword evidence="4" id="KW-0614">Plasmid</keyword>
<dbReference type="Proteomes" id="UP000019146">
    <property type="component" value="Plasmid unnamed"/>
</dbReference>
<reference evidence="4 5" key="1">
    <citation type="journal article" date="2014" name="Genome Announc.">
        <title>Draft Genome Sequence of the Haloacid-Degrading Burkholderia caribensis Strain MBA4.</title>
        <authorList>
            <person name="Pan Y."/>
            <person name="Kong K.F."/>
            <person name="Tsang J.S."/>
        </authorList>
    </citation>
    <scope>NUCLEOTIDE SEQUENCE [LARGE SCALE GENOMIC DNA]</scope>
    <source>
        <strain evidence="4 5">MBA4</strain>
        <plasmid evidence="5">Plasmid</plasmid>
    </source>
</reference>
<accession>A0A0P0RPQ7</accession>
<dbReference type="SUPFAM" id="SSF53300">
    <property type="entry name" value="vWA-like"/>
    <property type="match status" value="1"/>
</dbReference>
<feature type="compositionally biased region" description="Basic and acidic residues" evidence="1">
    <location>
        <begin position="517"/>
        <end position="538"/>
    </location>
</feature>
<name>A0A0P0RPQ7_9BURK</name>
<dbReference type="EMBL" id="CP012748">
    <property type="protein sequence ID" value="ALL70953.1"/>
    <property type="molecule type" value="Genomic_DNA"/>
</dbReference>
<evidence type="ECO:0000259" key="3">
    <source>
        <dbReference type="PROSITE" id="PS50234"/>
    </source>
</evidence>
<feature type="domain" description="VWFA" evidence="3">
    <location>
        <begin position="98"/>
        <end position="268"/>
    </location>
</feature>
<feature type="domain" description="FHA" evidence="2">
    <location>
        <begin position="446"/>
        <end position="495"/>
    </location>
</feature>
<sequence length="538" mass="56064">MSYRRLESALHMLRSGAAALALGLLMADASALSARPLEAVAISQPGPGDVTVTVRAPDTPPRADAFTLQLPNANAAPTNVPAQSVDAADALSPDLATAVLLCLDRSGSMFSAVPAIKTALKDVLAQPRPDLRIALMSFGSDTPGPTPFYAESPPILAAVDALRAETGHDGKTRLYDALNIGMSTLANVPQQGKRLIVITDGKDEGSRTSFDVLSAVMQGRGQPMHAIAFGQAAQKSSAGLATLASKSGGAFVLATSPSSLADALRDDLGTAPAPVYAVKFHYEAASDAPPLQSAQLVYAADAGAPPVLIPIRAALAAPAASSTQVAVTSSSEVASAAEAEPVATTASKPGSFITIGTVKIDVKIGFSVLVGLAMVLSAIAYALHRRSTRVEPTTTVAPTHDPKPQRQATRVGALFAPPSPGHPTALLVNEGPRRAPVSYAIEKPNVRIGADDTNDLVVHDDFVSRKHANIRFESGTLYLTDLGSSNGTFLNDARVSRVMTLNPGDKIRFGHTTWEVTRPDDPRSQPHNSGERYERPVP</sequence>
<dbReference type="Pfam" id="PF00498">
    <property type="entry name" value="FHA"/>
    <property type="match status" value="1"/>
</dbReference>
<dbReference type="CDD" id="cd00198">
    <property type="entry name" value="vWFA"/>
    <property type="match status" value="1"/>
</dbReference>
<dbReference type="Gene3D" id="2.60.200.20">
    <property type="match status" value="1"/>
</dbReference>
<dbReference type="PROSITE" id="PS50234">
    <property type="entry name" value="VWFA"/>
    <property type="match status" value="1"/>
</dbReference>